<evidence type="ECO:0000313" key="2">
    <source>
        <dbReference type="Proteomes" id="UP000322876"/>
    </source>
</evidence>
<gene>
    <name evidence="1" type="primary">pilM</name>
    <name evidence="1" type="ORF">FHQ18_04520</name>
</gene>
<dbReference type="InterPro" id="IPR050696">
    <property type="entry name" value="FtsA/MreB"/>
</dbReference>
<dbReference type="NCBIfam" id="TIGR01175">
    <property type="entry name" value="pilM"/>
    <property type="match status" value="1"/>
</dbReference>
<keyword evidence="2" id="KW-1185">Reference proteome</keyword>
<dbReference type="InterPro" id="IPR043129">
    <property type="entry name" value="ATPase_NBD"/>
</dbReference>
<dbReference type="CDD" id="cd24049">
    <property type="entry name" value="ASKHA_NBD_PilM"/>
    <property type="match status" value="1"/>
</dbReference>
<name>A0A5A8F3J3_9BACT</name>
<reference evidence="1 2" key="1">
    <citation type="submission" date="2019-06" db="EMBL/GenBank/DDBJ databases">
        <title>Genomic insights into carbon and energy metabolism of Deferribacter autotrophicus revealed new metabolic traits in the phylum Deferribacteres.</title>
        <authorList>
            <person name="Slobodkin A.I."/>
            <person name="Slobodkina G.B."/>
            <person name="Allioux M."/>
            <person name="Alain K."/>
            <person name="Jebbar M."/>
            <person name="Shadrin V."/>
            <person name="Kublanov I.V."/>
            <person name="Toshchakov S.V."/>
            <person name="Bonch-Osmolovskaya E.A."/>
        </authorList>
    </citation>
    <scope>NUCLEOTIDE SEQUENCE [LARGE SCALE GENOMIC DNA]</scope>
    <source>
        <strain evidence="1 2">SL50</strain>
    </source>
</reference>
<dbReference type="AlphaFoldDB" id="A0A5A8F3J3"/>
<dbReference type="PANTHER" id="PTHR32432:SF3">
    <property type="entry name" value="ETHANOLAMINE UTILIZATION PROTEIN EUTJ"/>
    <property type="match status" value="1"/>
</dbReference>
<dbReference type="Proteomes" id="UP000322876">
    <property type="component" value="Unassembled WGS sequence"/>
</dbReference>
<dbReference type="EMBL" id="VFJB01000004">
    <property type="protein sequence ID" value="KAA0258428.1"/>
    <property type="molecule type" value="Genomic_DNA"/>
</dbReference>
<accession>A0A5A8F3J3</accession>
<proteinExistence type="predicted"/>
<comment type="caution">
    <text evidence="1">The sequence shown here is derived from an EMBL/GenBank/DDBJ whole genome shotgun (WGS) entry which is preliminary data.</text>
</comment>
<dbReference type="InterPro" id="IPR005883">
    <property type="entry name" value="PilM"/>
</dbReference>
<protein>
    <submittedName>
        <fullName evidence="1">Type IV pilus assembly protein PilM</fullName>
    </submittedName>
</protein>
<dbReference type="OrthoDB" id="9773403at2"/>
<dbReference type="Gene3D" id="3.30.1490.300">
    <property type="match status" value="1"/>
</dbReference>
<dbReference type="PIRSF" id="PIRSF019169">
    <property type="entry name" value="PilM"/>
    <property type="match status" value="1"/>
</dbReference>
<dbReference type="PANTHER" id="PTHR32432">
    <property type="entry name" value="CELL DIVISION PROTEIN FTSA-RELATED"/>
    <property type="match status" value="1"/>
</dbReference>
<organism evidence="1 2">
    <name type="scientific">Deferribacter autotrophicus</name>
    <dbReference type="NCBI Taxonomy" id="500465"/>
    <lineage>
        <taxon>Bacteria</taxon>
        <taxon>Pseudomonadati</taxon>
        <taxon>Deferribacterota</taxon>
        <taxon>Deferribacteres</taxon>
        <taxon>Deferribacterales</taxon>
        <taxon>Deferribacteraceae</taxon>
        <taxon>Deferribacter</taxon>
    </lineage>
</organism>
<dbReference type="SUPFAM" id="SSF53067">
    <property type="entry name" value="Actin-like ATPase domain"/>
    <property type="match status" value="2"/>
</dbReference>
<dbReference type="Gene3D" id="3.30.420.40">
    <property type="match status" value="2"/>
</dbReference>
<dbReference type="Pfam" id="PF11104">
    <property type="entry name" value="PilM_2"/>
    <property type="match status" value="1"/>
</dbReference>
<sequence length="345" mass="39258">MFKKKNVIGIDIGSDAIKIVELKSKKNGFELTNAIVEDLPEDVISEGSIVDYNEVITAIINAFKKGKFSHKNVGAALKGNDVIVKRVQANVPDRKTFDETFRWDAEQYIQMNIEDVNIDYEIIDFDETINQADVILAVARKDLIADAISVLESAKLKPTIIDLEVFTLMNCFEANYGREDEVSLIINIGHTSTLMVYIKNGLYEFSRTVDLGGKNCIEEIQKRMNYVYEDARLKLFDKESLEFDDELKSAVESFNERLATEIKNSINYFYTSTQLVVDKIYVCGGGANIYGLKEYIEKFCEIESVFFNPFANFEVSKNIDQGMLNSNLYRFNVACGLSLRRVDEK</sequence>
<dbReference type="RefSeq" id="WP_149265985.1">
    <property type="nucleotide sequence ID" value="NZ_VFJB01000004.1"/>
</dbReference>
<evidence type="ECO:0000313" key="1">
    <source>
        <dbReference type="EMBL" id="KAA0258428.1"/>
    </source>
</evidence>